<name>A0A412VEW4_9BACE</name>
<proteinExistence type="predicted"/>
<dbReference type="InterPro" id="IPR054231">
    <property type="entry name" value="DUF6956"/>
</dbReference>
<gene>
    <name evidence="3" type="ORF">DWW25_24465</name>
</gene>
<dbReference type="RefSeq" id="WP_117811743.1">
    <property type="nucleotide sequence ID" value="NZ_JAQCUV010000142.1"/>
</dbReference>
<dbReference type="Pfam" id="PF23919">
    <property type="entry name" value="DUF7258"/>
    <property type="match status" value="1"/>
</dbReference>
<feature type="domain" description="DUF7258" evidence="2">
    <location>
        <begin position="1"/>
        <end position="76"/>
    </location>
</feature>
<evidence type="ECO:0000313" key="3">
    <source>
        <dbReference type="EMBL" id="RGV04092.1"/>
    </source>
</evidence>
<protein>
    <recommendedName>
        <fullName evidence="5">YopX protein domain-containing protein</fullName>
    </recommendedName>
</protein>
<evidence type="ECO:0000259" key="1">
    <source>
        <dbReference type="Pfam" id="PF22273"/>
    </source>
</evidence>
<reference evidence="3 4" key="1">
    <citation type="submission" date="2018-08" db="EMBL/GenBank/DDBJ databases">
        <title>A genome reference for cultivated species of the human gut microbiota.</title>
        <authorList>
            <person name="Zou Y."/>
            <person name="Xue W."/>
            <person name="Luo G."/>
        </authorList>
    </citation>
    <scope>NUCLEOTIDE SEQUENCE [LARGE SCALE GENOMIC DNA]</scope>
    <source>
        <strain evidence="3 4">AF14-7</strain>
    </source>
</reference>
<evidence type="ECO:0000259" key="2">
    <source>
        <dbReference type="Pfam" id="PF23919"/>
    </source>
</evidence>
<comment type="caution">
    <text evidence="3">The sequence shown here is derived from an EMBL/GenBank/DDBJ whole genome shotgun (WGS) entry which is preliminary data.</text>
</comment>
<dbReference type="Proteomes" id="UP000283369">
    <property type="component" value="Unassembled WGS sequence"/>
</dbReference>
<feature type="domain" description="DUF6956" evidence="1">
    <location>
        <begin position="80"/>
        <end position="157"/>
    </location>
</feature>
<accession>A0A412VEW4</accession>
<dbReference type="InterPro" id="IPR055682">
    <property type="entry name" value="DUF7258"/>
</dbReference>
<sequence length="159" mass="18497">MKTTEVNKELIGRRCECIFTGLMVTGVIEDIQDDQHSIAVKVRFDHPHQWGDDLYNDVWAWGRKIDEFGTLHHLQLLEDKPDFQIMTVVFGEPISRIDRSVFEDVETWGVCSLQGWVNSYESVRFVAIDDHTAIITGEYNMEQKVWLEKYTSIKSLKTS</sequence>
<dbReference type="Pfam" id="PF22273">
    <property type="entry name" value="DUF6956"/>
    <property type="match status" value="1"/>
</dbReference>
<evidence type="ECO:0008006" key="5">
    <source>
        <dbReference type="Google" id="ProtNLM"/>
    </source>
</evidence>
<organism evidence="3 4">
    <name type="scientific">Bacteroides xylanisolvens</name>
    <dbReference type="NCBI Taxonomy" id="371601"/>
    <lineage>
        <taxon>Bacteria</taxon>
        <taxon>Pseudomonadati</taxon>
        <taxon>Bacteroidota</taxon>
        <taxon>Bacteroidia</taxon>
        <taxon>Bacteroidales</taxon>
        <taxon>Bacteroidaceae</taxon>
        <taxon>Bacteroides</taxon>
    </lineage>
</organism>
<dbReference type="EMBL" id="QRYV01000094">
    <property type="protein sequence ID" value="RGV04092.1"/>
    <property type="molecule type" value="Genomic_DNA"/>
</dbReference>
<dbReference type="AlphaFoldDB" id="A0A412VEW4"/>
<evidence type="ECO:0000313" key="4">
    <source>
        <dbReference type="Proteomes" id="UP000283369"/>
    </source>
</evidence>